<protein>
    <submittedName>
        <fullName evidence="1">Uncharacterized protein</fullName>
    </submittedName>
</protein>
<feature type="non-terminal residue" evidence="1">
    <location>
        <position position="1"/>
    </location>
</feature>
<organism evidence="1">
    <name type="scientific">marine metagenome</name>
    <dbReference type="NCBI Taxonomy" id="408172"/>
    <lineage>
        <taxon>unclassified sequences</taxon>
        <taxon>metagenomes</taxon>
        <taxon>ecological metagenomes</taxon>
    </lineage>
</organism>
<proteinExistence type="predicted"/>
<dbReference type="EMBL" id="UINC01061096">
    <property type="protein sequence ID" value="SVB86305.1"/>
    <property type="molecule type" value="Genomic_DNA"/>
</dbReference>
<name>A0A382HGU8_9ZZZZ</name>
<gene>
    <name evidence="1" type="ORF">METZ01_LOCUS239159</name>
</gene>
<evidence type="ECO:0000313" key="1">
    <source>
        <dbReference type="EMBL" id="SVB86305.1"/>
    </source>
</evidence>
<accession>A0A382HGU8</accession>
<sequence>YHAMLELCGYENPRLDKIQLNIRLKKHKDGGEAFVVDVHKRNPKKFEVIIDTRKFNIDEYGRRRTDTEWAHKILETVGHECVHVKQYMFGELRKSPKTNKLFWLKQWYQPKNLIDYYWLPYEVEAHGKERAILLGFLTKWKQIEKKLDKGNIVDLNKEIMNVNTSS</sequence>
<reference evidence="1" key="1">
    <citation type="submission" date="2018-05" db="EMBL/GenBank/DDBJ databases">
        <authorList>
            <person name="Lanie J.A."/>
            <person name="Ng W.-L."/>
            <person name="Kazmierczak K.M."/>
            <person name="Andrzejewski T.M."/>
            <person name="Davidsen T.M."/>
            <person name="Wayne K.J."/>
            <person name="Tettelin H."/>
            <person name="Glass J.I."/>
            <person name="Rusch D."/>
            <person name="Podicherti R."/>
            <person name="Tsui H.-C.T."/>
            <person name="Winkler M.E."/>
        </authorList>
    </citation>
    <scope>NUCLEOTIDE SEQUENCE</scope>
</reference>
<dbReference type="AlphaFoldDB" id="A0A382HGU8"/>